<feature type="transmembrane region" description="Helical" evidence="2">
    <location>
        <begin position="1173"/>
        <end position="1191"/>
    </location>
</feature>
<gene>
    <name evidence="3" type="ORF">HELGO_WM42390</name>
</gene>
<feature type="transmembrane region" description="Helical" evidence="2">
    <location>
        <begin position="525"/>
        <end position="542"/>
    </location>
</feature>
<accession>A0A6S6TLL2</accession>
<feature type="transmembrane region" description="Helical" evidence="2">
    <location>
        <begin position="889"/>
        <end position="909"/>
    </location>
</feature>
<reference evidence="3" key="1">
    <citation type="submission" date="2020-01" db="EMBL/GenBank/DDBJ databases">
        <authorList>
            <person name="Meier V. D."/>
            <person name="Meier V D."/>
        </authorList>
    </citation>
    <scope>NUCLEOTIDE SEQUENCE</scope>
    <source>
        <strain evidence="3">HLG_WM_MAG_10</strain>
    </source>
</reference>
<feature type="transmembrane region" description="Helical" evidence="2">
    <location>
        <begin position="716"/>
        <end position="733"/>
    </location>
</feature>
<evidence type="ECO:0000313" key="3">
    <source>
        <dbReference type="EMBL" id="CAA6816613.1"/>
    </source>
</evidence>
<dbReference type="PANTHER" id="PTHR38434:SF1">
    <property type="entry name" value="BLL2549 PROTEIN"/>
    <property type="match status" value="1"/>
</dbReference>
<organism evidence="3">
    <name type="scientific">uncultured Aureispira sp</name>
    <dbReference type="NCBI Taxonomy" id="1331704"/>
    <lineage>
        <taxon>Bacteria</taxon>
        <taxon>Pseudomonadati</taxon>
        <taxon>Bacteroidota</taxon>
        <taxon>Saprospiria</taxon>
        <taxon>Saprospirales</taxon>
        <taxon>Saprospiraceae</taxon>
        <taxon>Aureispira</taxon>
        <taxon>environmental samples</taxon>
    </lineage>
</organism>
<feature type="transmembrane region" description="Helical" evidence="2">
    <location>
        <begin position="1295"/>
        <end position="1312"/>
    </location>
</feature>
<feature type="coiled-coil region" evidence="1">
    <location>
        <begin position="125"/>
        <end position="159"/>
    </location>
</feature>
<feature type="transmembrane region" description="Helical" evidence="2">
    <location>
        <begin position="740"/>
        <end position="757"/>
    </location>
</feature>
<feature type="transmembrane region" description="Helical" evidence="2">
    <location>
        <begin position="977"/>
        <end position="997"/>
    </location>
</feature>
<feature type="transmembrane region" description="Helical" evidence="2">
    <location>
        <begin position="548"/>
        <end position="566"/>
    </location>
</feature>
<feature type="transmembrane region" description="Helical" evidence="2">
    <location>
        <begin position="693"/>
        <end position="710"/>
    </location>
</feature>
<feature type="transmembrane region" description="Helical" evidence="2">
    <location>
        <begin position="1229"/>
        <end position="1248"/>
    </location>
</feature>
<feature type="transmembrane region" description="Helical" evidence="2">
    <location>
        <begin position="1324"/>
        <end position="1341"/>
    </location>
</feature>
<feature type="transmembrane region" description="Helical" evidence="2">
    <location>
        <begin position="855"/>
        <end position="877"/>
    </location>
</feature>
<feature type="transmembrane region" description="Helical" evidence="2">
    <location>
        <begin position="497"/>
        <end position="518"/>
    </location>
</feature>
<name>A0A6S6TLL2_9BACT</name>
<keyword evidence="2" id="KW-1133">Transmembrane helix</keyword>
<dbReference type="InterPro" id="IPR019286">
    <property type="entry name" value="DUF2339_TM"/>
</dbReference>
<feature type="transmembrane region" description="Helical" evidence="2">
    <location>
        <begin position="407"/>
        <end position="427"/>
    </location>
</feature>
<keyword evidence="2" id="KW-0812">Transmembrane</keyword>
<keyword evidence="1" id="KW-0175">Coiled coil</keyword>
<protein>
    <submittedName>
        <fullName evidence="3">Membrane protein DUF2339</fullName>
    </submittedName>
</protein>
<feature type="transmembrane region" description="Helical" evidence="2">
    <location>
        <begin position="1148"/>
        <end position="1167"/>
    </location>
</feature>
<feature type="transmembrane region" description="Helical" evidence="2">
    <location>
        <begin position="954"/>
        <end position="970"/>
    </location>
</feature>
<feature type="transmembrane region" description="Helical" evidence="2">
    <location>
        <begin position="472"/>
        <end position="491"/>
    </location>
</feature>
<feature type="transmembrane region" description="Helical" evidence="2">
    <location>
        <begin position="1347"/>
        <end position="1368"/>
    </location>
</feature>
<feature type="transmembrane region" description="Helical" evidence="2">
    <location>
        <begin position="439"/>
        <end position="460"/>
    </location>
</feature>
<dbReference type="PANTHER" id="PTHR38434">
    <property type="entry name" value="BLL2549 PROTEIN"/>
    <property type="match status" value="1"/>
</dbReference>
<evidence type="ECO:0000256" key="1">
    <source>
        <dbReference type="SAM" id="Coils"/>
    </source>
</evidence>
<evidence type="ECO:0000256" key="2">
    <source>
        <dbReference type="SAM" id="Phobius"/>
    </source>
</evidence>
<keyword evidence="2" id="KW-0472">Membrane</keyword>
<feature type="transmembrane region" description="Helical" evidence="2">
    <location>
        <begin position="660"/>
        <end position="681"/>
    </location>
</feature>
<feature type="transmembrane region" description="Helical" evidence="2">
    <location>
        <begin position="1071"/>
        <end position="1089"/>
    </location>
</feature>
<feature type="transmembrane region" description="Helical" evidence="2">
    <location>
        <begin position="573"/>
        <end position="591"/>
    </location>
</feature>
<feature type="transmembrane region" description="Helical" evidence="2">
    <location>
        <begin position="1269"/>
        <end position="1289"/>
    </location>
</feature>
<dbReference type="Pfam" id="PF10101">
    <property type="entry name" value="DUF2339"/>
    <property type="match status" value="1"/>
</dbReference>
<feature type="transmembrane region" description="Helical" evidence="2">
    <location>
        <begin position="804"/>
        <end position="824"/>
    </location>
</feature>
<dbReference type="EMBL" id="CACVAQ010000238">
    <property type="protein sequence ID" value="CAA6816613.1"/>
    <property type="molecule type" value="Genomic_DNA"/>
</dbReference>
<sequence length="1369" mass="154652">MKIVCHNCRATNDAQNKACRSCQEELQLNLTSTFQLESGKVLSIVDMLDKVEQLETRLVRVEEHYQPVNKVLKAEKVNVVPAKKVKVAFAVPKTLPTTIEALRGLLIRVNVEKQVAKNRSNTALFADLDFDSKKIEKRIQRLEQEKETETLDIDALKKKVSQSYPETAEGLKSALKELRVKQELANLNRDTKGLEDLQVTETELKRRLKKLELAEMYGKEEEKTENLKFIETVKEKKFFAINKNMIFEIEQDLAATWSAKQRAQITQDTFRFNLLSEKEIGLKEELEMAKRGEIEFRLDEAKLKAIVKKKRNKTFAQPKVEKIVEPTPKVTLEVTPDVTPKVTPKVTPEVSPLAIPKIIPKKKPVAVKVIKPKKEGPSAIEEFFAPLVIAVSAVEKKYMEYKKEGKLSLFFLTVAGIVTLLFGFGFLAQYSAVTYLGEYLTQLKVALGFVCSSAAIGIGIRLIKKDRKFAEFGQALMGLGLSLNYLFIYFLSADPPLITSTVGFVLIMLNTAVSIVLSLRYESKIIAVLALLGGALAPSYLQSTGESTHIYFAYLWLLCASSAYTAKRLSWDVLNFVSFVLVILILGRSTYFNYADAQGLPDLMYLILFHAFAYLYAYLSLFDGLKPQKEQNAMNVITLIGAQGVMMMSLYFVYGDQRSAYATLSMAYLLNMIPFALLTVVFYNQWNEQQKSILIGISSAFVAAAIPAYFGVEYRGLLWALQGIMLLSSGLIFKLPIVRRLAYVILLGGLANMFFNLDWSSMPSRLEGGLFTTGYINLWSIGLVLIIVSFLLKKYETVLENHEERVPMVLNEVLSIWALFTFYITTYFFFGRYACNLALIPMFALLVWNNYRKLYLAEILGLLQIAALLLVVILSMEDVNSYHFTVQRLYGQLGIVEILFVLWFLKPFYGRVLPEAPAYKQHLAATTQEAFYIILPLVLLDTFYYVLLGFIGNYAYNLALIPLFALLFWHKYRKSSFTEVLGLLQMLMLVFAVFLSMRDGGSYHFSDQATYGQLAMFEGLFMLWFFKLFYEKVFPEAPAYKHAIAAGTREAFYLVLPLILLSMFKHRFPEYLLYGLWIAVGLAFVLTEFTKKKSILVEFLVLAAIAMILSLGALELGPLIVGNVLLIGITLYKKGWTEEAFKERDYQALYIVLPYFFAVSTGLVYGILFNDDIFSAMQLVAFVLLTMVNLGSKFAPIRASLGIAYRLAWGISFLASIALFASASDGRLLPSYIMVGFVLLAGVLAWSYKMIYKADIPYKGNQDTALWQVESVTVHILTLLSYATLLCWITKDATSLGLTIALFIHGIALVFNGLSPKYTHLKRVYIPLFAVAMIKLFLIDMKDADTVMKIIVFIIVGMSCLLAAYFLIK</sequence>
<feature type="non-terminal residue" evidence="3">
    <location>
        <position position="1369"/>
    </location>
</feature>
<feature type="transmembrane region" description="Helical" evidence="2">
    <location>
        <begin position="1203"/>
        <end position="1223"/>
    </location>
</feature>
<feature type="transmembrane region" description="Helical" evidence="2">
    <location>
        <begin position="769"/>
        <end position="792"/>
    </location>
</feature>
<feature type="transmembrane region" description="Helical" evidence="2">
    <location>
        <begin position="603"/>
        <end position="621"/>
    </location>
</feature>
<feature type="transmembrane region" description="Helical" evidence="2">
    <location>
        <begin position="1042"/>
        <end position="1065"/>
    </location>
</feature>
<feature type="transmembrane region" description="Helical" evidence="2">
    <location>
        <begin position="633"/>
        <end position="654"/>
    </location>
</feature>
<proteinExistence type="predicted"/>